<evidence type="ECO:0000256" key="1">
    <source>
        <dbReference type="ARBA" id="ARBA00007812"/>
    </source>
</evidence>
<dbReference type="InterPro" id="IPR012000">
    <property type="entry name" value="Thiamin_PyroP_enz_cen_dom"/>
</dbReference>
<dbReference type="Proteomes" id="UP000198688">
    <property type="component" value="Chromosome I"/>
</dbReference>
<gene>
    <name evidence="7" type="ORF">SAMN04489716_3247</name>
</gene>
<evidence type="ECO:0000313" key="8">
    <source>
        <dbReference type="Proteomes" id="UP000198688"/>
    </source>
</evidence>
<keyword evidence="2 3" id="KW-0786">Thiamine pyrophosphate</keyword>
<dbReference type="Pfam" id="PF02776">
    <property type="entry name" value="TPP_enzyme_N"/>
    <property type="match status" value="1"/>
</dbReference>
<dbReference type="GO" id="GO:0030976">
    <property type="term" value="F:thiamine pyrophosphate binding"/>
    <property type="evidence" value="ECO:0007669"/>
    <property type="project" value="InterPro"/>
</dbReference>
<dbReference type="Pfam" id="PF02775">
    <property type="entry name" value="TPP_enzyme_C"/>
    <property type="match status" value="1"/>
</dbReference>
<feature type="domain" description="Thiamine pyrophosphate enzyme N-terminal TPP-binding" evidence="6">
    <location>
        <begin position="5"/>
        <end position="108"/>
    </location>
</feature>
<keyword evidence="8" id="KW-1185">Reference proteome</keyword>
<dbReference type="InterPro" id="IPR029035">
    <property type="entry name" value="DHS-like_NAD/FAD-binding_dom"/>
</dbReference>
<dbReference type="InterPro" id="IPR045229">
    <property type="entry name" value="TPP_enz"/>
</dbReference>
<dbReference type="CDD" id="cd07035">
    <property type="entry name" value="TPP_PYR_POX_like"/>
    <property type="match status" value="1"/>
</dbReference>
<comment type="similarity">
    <text evidence="1 3">Belongs to the TPP enzyme family.</text>
</comment>
<dbReference type="GO" id="GO:0005948">
    <property type="term" value="C:acetolactate synthase complex"/>
    <property type="evidence" value="ECO:0007669"/>
    <property type="project" value="TreeGrafter"/>
</dbReference>
<dbReference type="AlphaFoldDB" id="A0A1H1ZCS7"/>
<dbReference type="RefSeq" id="WP_092545414.1">
    <property type="nucleotide sequence ID" value="NZ_BOMJ01000005.1"/>
</dbReference>
<evidence type="ECO:0000256" key="2">
    <source>
        <dbReference type="ARBA" id="ARBA00023052"/>
    </source>
</evidence>
<reference evidence="7 8" key="1">
    <citation type="submission" date="2016-10" db="EMBL/GenBank/DDBJ databases">
        <authorList>
            <person name="de Groot N.N."/>
        </authorList>
    </citation>
    <scope>NUCLEOTIDE SEQUENCE [LARGE SCALE GENOMIC DNA]</scope>
    <source>
        <strain evidence="7 8">DSM 43941</strain>
    </source>
</reference>
<protein>
    <submittedName>
        <fullName evidence="7">Acetolactate synthase large subunit</fullName>
    </submittedName>
</protein>
<dbReference type="GO" id="GO:0000287">
    <property type="term" value="F:magnesium ion binding"/>
    <property type="evidence" value="ECO:0007669"/>
    <property type="project" value="InterPro"/>
</dbReference>
<evidence type="ECO:0000259" key="4">
    <source>
        <dbReference type="Pfam" id="PF00205"/>
    </source>
</evidence>
<feature type="domain" description="Thiamine pyrophosphate enzyme central" evidence="4">
    <location>
        <begin position="188"/>
        <end position="313"/>
    </location>
</feature>
<dbReference type="PANTHER" id="PTHR18968">
    <property type="entry name" value="THIAMINE PYROPHOSPHATE ENZYMES"/>
    <property type="match status" value="1"/>
</dbReference>
<evidence type="ECO:0000256" key="3">
    <source>
        <dbReference type="RuleBase" id="RU362132"/>
    </source>
</evidence>
<accession>A0A1H1ZCS7</accession>
<dbReference type="SUPFAM" id="SSF52467">
    <property type="entry name" value="DHS-like NAD/FAD-binding domain"/>
    <property type="match status" value="1"/>
</dbReference>
<dbReference type="GO" id="GO:0050660">
    <property type="term" value="F:flavin adenine dinucleotide binding"/>
    <property type="evidence" value="ECO:0007669"/>
    <property type="project" value="TreeGrafter"/>
</dbReference>
<dbReference type="OrthoDB" id="3203527at2"/>
<dbReference type="EMBL" id="LT629758">
    <property type="protein sequence ID" value="SDT31312.1"/>
    <property type="molecule type" value="Genomic_DNA"/>
</dbReference>
<dbReference type="PANTHER" id="PTHR18968:SF13">
    <property type="entry name" value="ACETOLACTATE SYNTHASE CATALYTIC SUBUNIT, MITOCHONDRIAL"/>
    <property type="match status" value="1"/>
</dbReference>
<dbReference type="Pfam" id="PF00205">
    <property type="entry name" value="TPP_enzyme_M"/>
    <property type="match status" value="1"/>
</dbReference>
<dbReference type="CDD" id="cd00568">
    <property type="entry name" value="TPP_enzymes"/>
    <property type="match status" value="1"/>
</dbReference>
<dbReference type="Gene3D" id="3.40.50.1220">
    <property type="entry name" value="TPP-binding domain"/>
    <property type="match status" value="1"/>
</dbReference>
<dbReference type="SUPFAM" id="SSF52518">
    <property type="entry name" value="Thiamin diphosphate-binding fold (THDP-binding)"/>
    <property type="match status" value="2"/>
</dbReference>
<dbReference type="GO" id="GO:0003984">
    <property type="term" value="F:acetolactate synthase activity"/>
    <property type="evidence" value="ECO:0007669"/>
    <property type="project" value="TreeGrafter"/>
</dbReference>
<name>A0A1H1ZCS7_9ACTN</name>
<proteinExistence type="inferred from homology"/>
<dbReference type="GO" id="GO:0009099">
    <property type="term" value="P:L-valine biosynthetic process"/>
    <property type="evidence" value="ECO:0007669"/>
    <property type="project" value="TreeGrafter"/>
</dbReference>
<organism evidence="7 8">
    <name type="scientific">Actinoplanes derwentensis</name>
    <dbReference type="NCBI Taxonomy" id="113562"/>
    <lineage>
        <taxon>Bacteria</taxon>
        <taxon>Bacillati</taxon>
        <taxon>Actinomycetota</taxon>
        <taxon>Actinomycetes</taxon>
        <taxon>Micromonosporales</taxon>
        <taxon>Micromonosporaceae</taxon>
        <taxon>Actinoplanes</taxon>
    </lineage>
</organism>
<sequence length="546" mass="56634">MSDLTVAAVVGETLARLGADLVFGVVGSGNFHVTNALVANGARFVATRHEGGAATAADAYARVSGRPGIVSVHQGCGLTNAMTGIAEAAKSRTPMLVLAAEPASSALRSNFRVDQDALAHAVGAVSERVHGPASAVADTTRAWRIAVHERRTVVLNLPLDVQAAPAEPATVPPAPAVQAPRASDDAVTALAHLLRGARRPVFIAGRGALAARAELEALAGACGALLATSAAAKALFQGNEWNLDVSGGFATPVAAELIADSDVVVAWGASLTMWTTRHGALISPDAMVVQVDTDASALGGHHRIDLGVIGDAAFSAVAVRAALPGEREGYRTDAVRGKLRDQGRWRDVAFDDDGDDTHVDPRALTIALDDLLPPERVVAVDSGNFMGYPSMFLTVPDHRGFCFTQSFQSIGLGLASTLGAALASPGRLPVAACGDGGFLMGIAELDTVRRLGIGMLVVVYNDEAYGAEVHHFGPDGHPLDTVRFPETDIAAIARGYGCAAVTVRKPEDLDLVGEWLAGPRDVPMVVDAKVAAGKPAWWLEEAFRGH</sequence>
<evidence type="ECO:0000259" key="5">
    <source>
        <dbReference type="Pfam" id="PF02775"/>
    </source>
</evidence>
<evidence type="ECO:0000259" key="6">
    <source>
        <dbReference type="Pfam" id="PF02776"/>
    </source>
</evidence>
<dbReference type="GO" id="GO:0009097">
    <property type="term" value="P:isoleucine biosynthetic process"/>
    <property type="evidence" value="ECO:0007669"/>
    <property type="project" value="TreeGrafter"/>
</dbReference>
<feature type="domain" description="Thiamine pyrophosphate enzyme TPP-binding" evidence="5">
    <location>
        <begin position="383"/>
        <end position="527"/>
    </location>
</feature>
<evidence type="ECO:0000313" key="7">
    <source>
        <dbReference type="EMBL" id="SDT31312.1"/>
    </source>
</evidence>
<dbReference type="InterPro" id="IPR011766">
    <property type="entry name" value="TPP_enzyme_TPP-bd"/>
</dbReference>
<dbReference type="Gene3D" id="3.40.50.970">
    <property type="match status" value="2"/>
</dbReference>
<dbReference type="InterPro" id="IPR012001">
    <property type="entry name" value="Thiamin_PyroP_enz_TPP-bd_dom"/>
</dbReference>
<dbReference type="STRING" id="113562.SAMN04489716_3247"/>
<dbReference type="InterPro" id="IPR029061">
    <property type="entry name" value="THDP-binding"/>
</dbReference>